<evidence type="ECO:0000313" key="2">
    <source>
        <dbReference type="EMBL" id="THE11640.1"/>
    </source>
</evidence>
<protein>
    <submittedName>
        <fullName evidence="2">Uncharacterized protein</fullName>
    </submittedName>
</protein>
<reference evidence="2 3" key="1">
    <citation type="journal article" date="2019" name="Indoor Air">
        <title>Impacts of indoor surface finishes on bacterial viability.</title>
        <authorList>
            <person name="Hu J."/>
            <person name="Maamar S.B."/>
            <person name="Glawe A.J."/>
            <person name="Gottel N."/>
            <person name="Gilbert J.A."/>
            <person name="Hartmann E.M."/>
        </authorList>
    </citation>
    <scope>NUCLEOTIDE SEQUENCE [LARGE SCALE GENOMIC DNA]</scope>
    <source>
        <strain evidence="2 3">AF060A6</strain>
    </source>
</reference>
<comment type="caution">
    <text evidence="2">The sequence shown here is derived from an EMBL/GenBank/DDBJ whole genome shotgun (WGS) entry which is preliminary data.</text>
</comment>
<name>A0A4S3PPU1_9BACI</name>
<evidence type="ECO:0000256" key="1">
    <source>
        <dbReference type="SAM" id="Phobius"/>
    </source>
</evidence>
<feature type="transmembrane region" description="Helical" evidence="1">
    <location>
        <begin position="37"/>
        <end position="57"/>
    </location>
</feature>
<dbReference type="AlphaFoldDB" id="A0A4S3PPU1"/>
<accession>A0A4S3PPU1</accession>
<evidence type="ECO:0000313" key="3">
    <source>
        <dbReference type="Proteomes" id="UP000306477"/>
    </source>
</evidence>
<dbReference type="RefSeq" id="WP_136380284.1">
    <property type="nucleotide sequence ID" value="NZ_SLUB01000026.1"/>
</dbReference>
<dbReference type="Proteomes" id="UP000306477">
    <property type="component" value="Unassembled WGS sequence"/>
</dbReference>
<dbReference type="OrthoDB" id="9988820at2"/>
<keyword evidence="1" id="KW-1133">Transmembrane helix</keyword>
<sequence>MTYWSWSYKRKFIWNLALIPIAIVVIVWGFYSVPKNVAIIQTLIVSLIALTTQIYTYTKWKKEEIKGEI</sequence>
<proteinExistence type="predicted"/>
<keyword evidence="3" id="KW-1185">Reference proteome</keyword>
<organism evidence="2 3">
    <name type="scientific">Bacillus timonensis</name>
    <dbReference type="NCBI Taxonomy" id="1033734"/>
    <lineage>
        <taxon>Bacteria</taxon>
        <taxon>Bacillati</taxon>
        <taxon>Bacillota</taxon>
        <taxon>Bacilli</taxon>
        <taxon>Bacillales</taxon>
        <taxon>Bacillaceae</taxon>
        <taxon>Bacillus</taxon>
    </lineage>
</organism>
<dbReference type="EMBL" id="SLUB01000026">
    <property type="protein sequence ID" value="THE11640.1"/>
    <property type="molecule type" value="Genomic_DNA"/>
</dbReference>
<feature type="transmembrane region" description="Helical" evidence="1">
    <location>
        <begin position="12"/>
        <end position="31"/>
    </location>
</feature>
<keyword evidence="1" id="KW-0472">Membrane</keyword>
<gene>
    <name evidence="2" type="ORF">E1I69_14420</name>
</gene>
<keyword evidence="1" id="KW-0812">Transmembrane</keyword>